<comment type="caution">
    <text evidence="2">The sequence shown here is derived from an EMBL/GenBank/DDBJ whole genome shotgun (WGS) entry which is preliminary data.</text>
</comment>
<keyword evidence="1" id="KW-0812">Transmembrane</keyword>
<feature type="transmembrane region" description="Helical" evidence="1">
    <location>
        <begin position="6"/>
        <end position="24"/>
    </location>
</feature>
<evidence type="ECO:0000256" key="1">
    <source>
        <dbReference type="SAM" id="Phobius"/>
    </source>
</evidence>
<evidence type="ECO:0000313" key="2">
    <source>
        <dbReference type="EMBL" id="MBD1224725.1"/>
    </source>
</evidence>
<protein>
    <submittedName>
        <fullName evidence="2">Uncharacterized protein</fullName>
    </submittedName>
</protein>
<sequence>MLLFAETLRTISLVILIISSSFYLRHLTKTKKQRKLSLSELFWFILIQVAFLLFAISLLLFVFM</sequence>
<gene>
    <name evidence="2" type="ORF">IC602_19100</name>
</gene>
<proteinExistence type="predicted"/>
<reference evidence="2 3" key="1">
    <citation type="submission" date="2020-09" db="EMBL/GenBank/DDBJ databases">
        <title>Draft Genome Sequences of Oil-Oxidizing Bacteria Halomonas titanicae, Marinobacter lutaoensis, and Virgibacillus halodenitrificans Isolated from Highly Saline Environments.</title>
        <authorList>
            <person name="Grouzdev D.S."/>
            <person name="Sokolova D.S."/>
            <person name="Semenova E.M."/>
            <person name="Borzenkov I.A."/>
            <person name="Bidzhieva S.K."/>
            <person name="Poltaraus A.B."/>
            <person name="Nazina T.N."/>
        </authorList>
    </citation>
    <scope>NUCLEOTIDE SEQUENCE [LARGE SCALE GENOMIC DNA]</scope>
    <source>
        <strain evidence="2 3">VKM B-3472D</strain>
    </source>
</reference>
<feature type="transmembrane region" description="Helical" evidence="1">
    <location>
        <begin position="36"/>
        <end position="63"/>
    </location>
</feature>
<organism evidence="2 3">
    <name type="scientific">Virgibacillus halodenitrificans</name>
    <name type="common">Bacillus halodenitrificans</name>
    <dbReference type="NCBI Taxonomy" id="1482"/>
    <lineage>
        <taxon>Bacteria</taxon>
        <taxon>Bacillati</taxon>
        <taxon>Bacillota</taxon>
        <taxon>Bacilli</taxon>
        <taxon>Bacillales</taxon>
        <taxon>Bacillaceae</taxon>
        <taxon>Virgibacillus</taxon>
    </lineage>
</organism>
<keyword evidence="1" id="KW-1133">Transmembrane helix</keyword>
<keyword evidence="1" id="KW-0472">Membrane</keyword>
<dbReference type="Proteomes" id="UP000621631">
    <property type="component" value="Unassembled WGS sequence"/>
</dbReference>
<dbReference type="RefSeq" id="WP_189779377.1">
    <property type="nucleotide sequence ID" value="NZ_JACWEZ010000024.1"/>
</dbReference>
<keyword evidence="3" id="KW-1185">Reference proteome</keyword>
<accession>A0ABR7VS61</accession>
<dbReference type="EMBL" id="JACWEZ010000024">
    <property type="protein sequence ID" value="MBD1224725.1"/>
    <property type="molecule type" value="Genomic_DNA"/>
</dbReference>
<evidence type="ECO:0000313" key="3">
    <source>
        <dbReference type="Proteomes" id="UP000621631"/>
    </source>
</evidence>
<name>A0ABR7VS61_VIRHA</name>